<dbReference type="OrthoDB" id="5994at2759"/>
<dbReference type="PANTHER" id="PTHR21349:SF0">
    <property type="entry name" value="LARGE RIBOSOMAL SUBUNIT PROTEIN BL21M"/>
    <property type="match status" value="1"/>
</dbReference>
<evidence type="ECO:0000256" key="1">
    <source>
        <dbReference type="ARBA" id="ARBA00008563"/>
    </source>
</evidence>
<feature type="compositionally biased region" description="Polar residues" evidence="3">
    <location>
        <begin position="462"/>
        <end position="481"/>
    </location>
</feature>
<comment type="similarity">
    <text evidence="1">Belongs to the bacterial ribosomal protein bL21 family.</text>
</comment>
<dbReference type="EMBL" id="CH408031">
    <property type="protein sequence ID" value="EAQ89241.1"/>
    <property type="molecule type" value="Genomic_DNA"/>
</dbReference>
<keyword evidence="5" id="KW-1185">Reference proteome</keyword>
<dbReference type="InParanoid" id="Q2H655"/>
<feature type="region of interest" description="Disordered" evidence="3">
    <location>
        <begin position="256"/>
        <end position="308"/>
    </location>
</feature>
<evidence type="ECO:0000313" key="5">
    <source>
        <dbReference type="Proteomes" id="UP000001056"/>
    </source>
</evidence>
<dbReference type="InterPro" id="IPR028909">
    <property type="entry name" value="bL21-like"/>
</dbReference>
<dbReference type="HOGENOM" id="CLU_379917_0_0_1"/>
<feature type="compositionally biased region" description="Basic and acidic residues" evidence="3">
    <location>
        <begin position="124"/>
        <end position="158"/>
    </location>
</feature>
<evidence type="ECO:0000256" key="2">
    <source>
        <dbReference type="ARBA" id="ARBA00044129"/>
    </source>
</evidence>
<dbReference type="GO" id="GO:0005762">
    <property type="term" value="C:mitochondrial large ribosomal subunit"/>
    <property type="evidence" value="ECO:0007669"/>
    <property type="project" value="TreeGrafter"/>
</dbReference>
<feature type="region of interest" description="Disordered" evidence="3">
    <location>
        <begin position="560"/>
        <end position="599"/>
    </location>
</feature>
<feature type="region of interest" description="Disordered" evidence="3">
    <location>
        <begin position="124"/>
        <end position="242"/>
    </location>
</feature>
<dbReference type="VEuPathDB" id="FungiDB:CHGG_05860"/>
<feature type="compositionally biased region" description="Low complexity" evidence="3">
    <location>
        <begin position="407"/>
        <end position="416"/>
    </location>
</feature>
<dbReference type="GO" id="GO:0003735">
    <property type="term" value="F:structural constituent of ribosome"/>
    <property type="evidence" value="ECO:0007669"/>
    <property type="project" value="TreeGrafter"/>
</dbReference>
<evidence type="ECO:0000313" key="4">
    <source>
        <dbReference type="EMBL" id="EAQ89241.1"/>
    </source>
</evidence>
<dbReference type="GeneID" id="4390300"/>
<feature type="compositionally biased region" description="Polar residues" evidence="3">
    <location>
        <begin position="257"/>
        <end position="273"/>
    </location>
</feature>
<feature type="compositionally biased region" description="Pro residues" evidence="3">
    <location>
        <begin position="358"/>
        <end position="369"/>
    </location>
</feature>
<dbReference type="RefSeq" id="XP_001221955.1">
    <property type="nucleotide sequence ID" value="XM_001221954.1"/>
</dbReference>
<dbReference type="eggNOG" id="KOG0453">
    <property type="taxonomic scope" value="Eukaryota"/>
</dbReference>
<feature type="region of interest" description="Disordered" evidence="3">
    <location>
        <begin position="349"/>
        <end position="512"/>
    </location>
</feature>
<feature type="compositionally biased region" description="Polar residues" evidence="3">
    <location>
        <begin position="372"/>
        <end position="381"/>
    </location>
</feature>
<dbReference type="PANTHER" id="PTHR21349">
    <property type="entry name" value="50S RIBOSOMAL PROTEIN L21"/>
    <property type="match status" value="1"/>
</dbReference>
<protein>
    <recommendedName>
        <fullName evidence="2">Large ribosomal subunit protein bL21m</fullName>
    </recommendedName>
</protein>
<gene>
    <name evidence="4" type="ORF">CHGG_05860</name>
</gene>
<sequence>MCHLDICHYRCGHAHKGKVRRCQSYYEIQAEASPVFCCQFFRRRSMDCRDLMNVDQDIPTVCSVTCAKRQLNMQEMRKKELWQRQKDLEERALASAREYEQNKKAEEEALRLQRVERIERAERMERAERVERARQERERGKSREQEEESRQQRVERARRERGKPLQSPTPVPQTPTPTGTAHAEMGVYTRVPSQRAAKRPSPAQPGVAPAPPRLGERRMHPDYCPPSLPSPNPAPEANNWSPTAKLRMPFQPAMSRADNSISRSNGLHLSPGQTGALDDPRTRIQASRQQSQHHGVVLRKPRRQPKTNQTIIINNINNNNVTPKIPTAASPAAPGRILLRTTAARTTERHHLETTAPQPRPTAPRPGTPTPDKSNPSTTNHGPPKKEKATGNKPPFSPPPNPPHNGTDQQTQTTNTPHNKHGPSPGRPLQTKIQTQPQPQPPTSTAPTTPPPQTGPQMPRQKTQPTTIAIATTSTGMQLQPGQGRADAGGAGPDEGVAEEHEADDGGGGGSGERGDDGFVCGARDCCFMLPPVCVFRYIYIDILYKLSHIVNVHAVQRPRTTHHRTILTTTKPAPTPPPARGAHHPSNPRPRPPTPLSDSVRALLPALAAQPGHYITVHIHGRPYLVTAGDSVRLPFKMPGVSPGMVLRLNRATAVGSRDFTLRGAPYVDERLFECRAVVTGTEAEPMRTLVKKKRRCRRSKTVTSKHRFTTLRISELKIKPEVVAEES</sequence>
<feature type="compositionally biased region" description="Basic residues" evidence="3">
    <location>
        <begin position="296"/>
        <end position="305"/>
    </location>
</feature>
<name>Q2H655_CHAGB</name>
<proteinExistence type="inferred from homology"/>
<reference evidence="5" key="1">
    <citation type="journal article" date="2015" name="Genome Announc.">
        <title>Draft genome sequence of the cellulolytic fungus Chaetomium globosum.</title>
        <authorList>
            <person name="Cuomo C.A."/>
            <person name="Untereiner W.A."/>
            <person name="Ma L.-J."/>
            <person name="Grabherr M."/>
            <person name="Birren B.W."/>
        </authorList>
    </citation>
    <scope>NUCLEOTIDE SEQUENCE [LARGE SCALE GENOMIC DNA]</scope>
    <source>
        <strain evidence="5">ATCC 6205 / CBS 148.51 / DSM 1962 / NBRC 6347 / NRRL 1970</strain>
    </source>
</reference>
<dbReference type="InterPro" id="IPR036164">
    <property type="entry name" value="bL21-like_sf"/>
</dbReference>
<feature type="compositionally biased region" description="Pro residues" evidence="3">
    <location>
        <begin position="223"/>
        <end position="234"/>
    </location>
</feature>
<evidence type="ECO:0000256" key="3">
    <source>
        <dbReference type="SAM" id="MobiDB-lite"/>
    </source>
</evidence>
<feature type="compositionally biased region" description="Pro residues" evidence="3">
    <location>
        <begin position="438"/>
        <end position="454"/>
    </location>
</feature>
<feature type="compositionally biased region" description="Polar residues" evidence="3">
    <location>
        <begin position="284"/>
        <end position="293"/>
    </location>
</feature>
<feature type="compositionally biased region" description="Low complexity" evidence="3">
    <location>
        <begin position="428"/>
        <end position="437"/>
    </location>
</feature>
<dbReference type="SUPFAM" id="SSF141091">
    <property type="entry name" value="L21p-like"/>
    <property type="match status" value="1"/>
</dbReference>
<dbReference type="STRING" id="306901.Q2H655"/>
<accession>Q2H655</accession>
<dbReference type="Pfam" id="PF00829">
    <property type="entry name" value="Ribosomal_L21p"/>
    <property type="match status" value="1"/>
</dbReference>
<dbReference type="Proteomes" id="UP000001056">
    <property type="component" value="Unassembled WGS sequence"/>
</dbReference>
<organism evidence="4 5">
    <name type="scientific">Chaetomium globosum (strain ATCC 6205 / CBS 148.51 / DSM 1962 / NBRC 6347 / NRRL 1970)</name>
    <name type="common">Soil fungus</name>
    <dbReference type="NCBI Taxonomy" id="306901"/>
    <lineage>
        <taxon>Eukaryota</taxon>
        <taxon>Fungi</taxon>
        <taxon>Dikarya</taxon>
        <taxon>Ascomycota</taxon>
        <taxon>Pezizomycotina</taxon>
        <taxon>Sordariomycetes</taxon>
        <taxon>Sordariomycetidae</taxon>
        <taxon>Sordariales</taxon>
        <taxon>Chaetomiaceae</taxon>
        <taxon>Chaetomium</taxon>
    </lineage>
</organism>
<dbReference type="AlphaFoldDB" id="Q2H655"/>